<dbReference type="Proteomes" id="UP000054560">
    <property type="component" value="Unassembled WGS sequence"/>
</dbReference>
<dbReference type="EMBL" id="KQ245337">
    <property type="protein sequence ID" value="KNC73653.1"/>
    <property type="molecule type" value="Genomic_DNA"/>
</dbReference>
<keyword evidence="2" id="KW-0812">Transmembrane</keyword>
<reference evidence="3 4" key="1">
    <citation type="submission" date="2011-02" db="EMBL/GenBank/DDBJ databases">
        <title>The Genome Sequence of Sphaeroforma arctica JP610.</title>
        <authorList>
            <consortium name="The Broad Institute Genome Sequencing Platform"/>
            <person name="Russ C."/>
            <person name="Cuomo C."/>
            <person name="Young S.K."/>
            <person name="Zeng Q."/>
            <person name="Gargeya S."/>
            <person name="Alvarado L."/>
            <person name="Berlin A."/>
            <person name="Chapman S.B."/>
            <person name="Chen Z."/>
            <person name="Freedman E."/>
            <person name="Gellesch M."/>
            <person name="Goldberg J."/>
            <person name="Griggs A."/>
            <person name="Gujja S."/>
            <person name="Heilman E."/>
            <person name="Heiman D."/>
            <person name="Howarth C."/>
            <person name="Mehta T."/>
            <person name="Neiman D."/>
            <person name="Pearson M."/>
            <person name="Roberts A."/>
            <person name="Saif S."/>
            <person name="Shea T."/>
            <person name="Shenoy N."/>
            <person name="Sisk P."/>
            <person name="Stolte C."/>
            <person name="Sykes S."/>
            <person name="White J."/>
            <person name="Yandava C."/>
            <person name="Burger G."/>
            <person name="Gray M.W."/>
            <person name="Holland P.W.H."/>
            <person name="King N."/>
            <person name="Lang F.B.F."/>
            <person name="Roger A.J."/>
            <person name="Ruiz-Trillo I."/>
            <person name="Haas B."/>
            <person name="Nusbaum C."/>
            <person name="Birren B."/>
        </authorList>
    </citation>
    <scope>NUCLEOTIDE SEQUENCE [LARGE SCALE GENOMIC DNA]</scope>
    <source>
        <strain evidence="3 4">JP610</strain>
    </source>
</reference>
<keyword evidence="4" id="KW-1185">Reference proteome</keyword>
<accession>A0A0L0FC53</accession>
<gene>
    <name evidence="3" type="ORF">SARC_13788</name>
</gene>
<keyword evidence="2" id="KW-1133">Transmembrane helix</keyword>
<evidence type="ECO:0000256" key="2">
    <source>
        <dbReference type="SAM" id="Phobius"/>
    </source>
</evidence>
<proteinExistence type="predicted"/>
<sequence>MFIDIHVFYMLRYYTCVLYVMILYMYYIYIHLYMFFLGMNPNVPYAPFNLVPLSISSGVTDGSEVSVNQESTVPGDEQAAVKEEDEPAM</sequence>
<organism evidence="3 4">
    <name type="scientific">Sphaeroforma arctica JP610</name>
    <dbReference type="NCBI Taxonomy" id="667725"/>
    <lineage>
        <taxon>Eukaryota</taxon>
        <taxon>Ichthyosporea</taxon>
        <taxon>Ichthyophonida</taxon>
        <taxon>Sphaeroforma</taxon>
    </lineage>
</organism>
<name>A0A0L0FC53_9EUKA</name>
<dbReference type="RefSeq" id="XP_014147555.1">
    <property type="nucleotide sequence ID" value="XM_014292080.1"/>
</dbReference>
<dbReference type="AlphaFoldDB" id="A0A0L0FC53"/>
<protein>
    <submittedName>
        <fullName evidence="3">Uncharacterized protein</fullName>
    </submittedName>
</protein>
<evidence type="ECO:0000313" key="3">
    <source>
        <dbReference type="EMBL" id="KNC73653.1"/>
    </source>
</evidence>
<feature type="transmembrane region" description="Helical" evidence="2">
    <location>
        <begin position="12"/>
        <end position="30"/>
    </location>
</feature>
<evidence type="ECO:0000256" key="1">
    <source>
        <dbReference type="SAM" id="MobiDB-lite"/>
    </source>
</evidence>
<feature type="region of interest" description="Disordered" evidence="1">
    <location>
        <begin position="65"/>
        <end position="89"/>
    </location>
</feature>
<dbReference type="GeneID" id="25914292"/>
<feature type="non-terminal residue" evidence="3">
    <location>
        <position position="89"/>
    </location>
</feature>
<keyword evidence="2" id="KW-0472">Membrane</keyword>
<evidence type="ECO:0000313" key="4">
    <source>
        <dbReference type="Proteomes" id="UP000054560"/>
    </source>
</evidence>